<accession>A0A132EUW6</accession>
<dbReference type="AlphaFoldDB" id="A0A132EUW6"/>
<organism evidence="1 2">
    <name type="scientific">Burkholderia pseudomultivorans</name>
    <dbReference type="NCBI Taxonomy" id="1207504"/>
    <lineage>
        <taxon>Bacteria</taxon>
        <taxon>Pseudomonadati</taxon>
        <taxon>Pseudomonadota</taxon>
        <taxon>Betaproteobacteria</taxon>
        <taxon>Burkholderiales</taxon>
        <taxon>Burkholderiaceae</taxon>
        <taxon>Burkholderia</taxon>
        <taxon>Burkholderia cepacia complex</taxon>
    </lineage>
</organism>
<sequence length="249" mass="28285">MNQNVNWIAAYNYLFASLNSENKDLYVGGSTFCRMVQQVDPGSPSYQQLLPLRQRQGKSTSRKDFYWDLIQGLSEPQRFQLYRVFVDHIEPHDKTAAETIRDIVFGGGRAVPTTFVPLDLWNSEKLNNSLKDVDHAIDAHQYNRATTLSYTCLEGLYKAYVRKHVPEQAGLSDLLPLCKAVKDDISKKLQVQGPFPVEIVNAMPTLTNAIANSRNGFSESHFADDSQRWLALFARDLTNSIGRLMLHFI</sequence>
<protein>
    <submittedName>
        <fullName evidence="1">Uncharacterized protein</fullName>
    </submittedName>
</protein>
<evidence type="ECO:0000313" key="1">
    <source>
        <dbReference type="EMBL" id="KWF60049.1"/>
    </source>
</evidence>
<dbReference type="Proteomes" id="UP000061512">
    <property type="component" value="Unassembled WGS sequence"/>
</dbReference>
<proteinExistence type="predicted"/>
<dbReference type="EMBL" id="LPJX01000061">
    <property type="protein sequence ID" value="KWF60049.1"/>
    <property type="molecule type" value="Genomic_DNA"/>
</dbReference>
<reference evidence="1 2" key="1">
    <citation type="submission" date="2015-11" db="EMBL/GenBank/DDBJ databases">
        <title>Expanding the genomic diversity of Burkholderia species for the development of highly accurate diagnostics.</title>
        <authorList>
            <person name="Sahl J."/>
            <person name="Keim P."/>
            <person name="Wagner D."/>
        </authorList>
    </citation>
    <scope>NUCLEOTIDE SEQUENCE [LARGE SCALE GENOMIC DNA]</scope>
    <source>
        <strain evidence="1 2">MSMB574WGS</strain>
    </source>
</reference>
<comment type="caution">
    <text evidence="1">The sequence shown here is derived from an EMBL/GenBank/DDBJ whole genome shotgun (WGS) entry which is preliminary data.</text>
</comment>
<gene>
    <name evidence="1" type="ORF">WT57_29185</name>
</gene>
<name>A0A132EUW6_9BURK</name>
<evidence type="ECO:0000313" key="2">
    <source>
        <dbReference type="Proteomes" id="UP000061512"/>
    </source>
</evidence>
<dbReference type="RefSeq" id="WP_060300208.1">
    <property type="nucleotide sequence ID" value="NZ_LPJX01000061.1"/>
</dbReference>